<proteinExistence type="predicted"/>
<keyword evidence="1" id="KW-0233">DNA recombination</keyword>
<dbReference type="Proteomes" id="UP001576784">
    <property type="component" value="Unassembled WGS sequence"/>
</dbReference>
<evidence type="ECO:0000313" key="3">
    <source>
        <dbReference type="EMBL" id="MFB2894555.1"/>
    </source>
</evidence>
<dbReference type="InterPro" id="IPR011010">
    <property type="entry name" value="DNA_brk_join_enz"/>
</dbReference>
<organism evidence="3 4">
    <name type="scientific">Floridaenema flaviceps BLCC-F50</name>
    <dbReference type="NCBI Taxonomy" id="3153642"/>
    <lineage>
        <taxon>Bacteria</taxon>
        <taxon>Bacillati</taxon>
        <taxon>Cyanobacteriota</taxon>
        <taxon>Cyanophyceae</taxon>
        <taxon>Oscillatoriophycideae</taxon>
        <taxon>Aerosakkonematales</taxon>
        <taxon>Aerosakkonemataceae</taxon>
        <taxon>Floridanema</taxon>
        <taxon>Floridanema flaviceps</taxon>
    </lineage>
</organism>
<comment type="caution">
    <text evidence="3">The sequence shown here is derived from an EMBL/GenBank/DDBJ whole genome shotgun (WGS) entry which is preliminary data.</text>
</comment>
<accession>A0ABV4XS56</accession>
<evidence type="ECO:0000313" key="4">
    <source>
        <dbReference type="Proteomes" id="UP001576784"/>
    </source>
</evidence>
<dbReference type="EMBL" id="JBHFNR010000118">
    <property type="protein sequence ID" value="MFB2894555.1"/>
    <property type="molecule type" value="Genomic_DNA"/>
</dbReference>
<dbReference type="Gene3D" id="1.10.443.10">
    <property type="entry name" value="Intergrase catalytic core"/>
    <property type="match status" value="1"/>
</dbReference>
<reference evidence="3 4" key="1">
    <citation type="submission" date="2024-09" db="EMBL/GenBank/DDBJ databases">
        <title>Floridaenema gen nov. (Aerosakkonemataceae, Aerosakkonematales ord. nov., Cyanobacteria) from benthic tropical and subtropical fresh waters, with the description of four new species.</title>
        <authorList>
            <person name="Moretto J.A."/>
            <person name="Berthold D.E."/>
            <person name="Lefler F.W."/>
            <person name="Huang I.-S."/>
            <person name="Laughinghouse H. IV."/>
        </authorList>
    </citation>
    <scope>NUCLEOTIDE SEQUENCE [LARGE SCALE GENOMIC DNA]</scope>
    <source>
        <strain evidence="3 4">BLCC-F50</strain>
    </source>
</reference>
<evidence type="ECO:0000259" key="2">
    <source>
        <dbReference type="PROSITE" id="PS51898"/>
    </source>
</evidence>
<keyword evidence="4" id="KW-1185">Reference proteome</keyword>
<protein>
    <submittedName>
        <fullName evidence="3">Tyrosine-type recombinase/integrase</fullName>
    </submittedName>
</protein>
<sequence length="124" mass="14386">MNDREKRKGTKTHKNRTLVCSEPLRKLLVQMKQQCSPLPFVFVVEGNVIKHHQLTSRWKQVLTKVEVEHRKLYNTRHTFISHALEKGVSPLILSSQTGHDTQTLFQYYAGSLPNTAKLPEVFDF</sequence>
<evidence type="ECO:0000256" key="1">
    <source>
        <dbReference type="ARBA" id="ARBA00023172"/>
    </source>
</evidence>
<feature type="domain" description="Tyr recombinase" evidence="2">
    <location>
        <begin position="1"/>
        <end position="123"/>
    </location>
</feature>
<dbReference type="InterPro" id="IPR002104">
    <property type="entry name" value="Integrase_catalytic"/>
</dbReference>
<gene>
    <name evidence="3" type="ORF">ACE1CI_16720</name>
</gene>
<dbReference type="Pfam" id="PF00589">
    <property type="entry name" value="Phage_integrase"/>
    <property type="match status" value="1"/>
</dbReference>
<dbReference type="SUPFAM" id="SSF56349">
    <property type="entry name" value="DNA breaking-rejoining enzymes"/>
    <property type="match status" value="1"/>
</dbReference>
<dbReference type="RefSeq" id="WP_413264201.1">
    <property type="nucleotide sequence ID" value="NZ_JBHFNR010000118.1"/>
</dbReference>
<dbReference type="PROSITE" id="PS51898">
    <property type="entry name" value="TYR_RECOMBINASE"/>
    <property type="match status" value="1"/>
</dbReference>
<name>A0ABV4XS56_9CYAN</name>
<dbReference type="InterPro" id="IPR013762">
    <property type="entry name" value="Integrase-like_cat_sf"/>
</dbReference>